<dbReference type="EMBL" id="OV725083">
    <property type="protein sequence ID" value="CAH1407192.1"/>
    <property type="molecule type" value="Genomic_DNA"/>
</dbReference>
<organism evidence="1 2">
    <name type="scientific">Nezara viridula</name>
    <name type="common">Southern green stink bug</name>
    <name type="synonym">Cimex viridulus</name>
    <dbReference type="NCBI Taxonomy" id="85310"/>
    <lineage>
        <taxon>Eukaryota</taxon>
        <taxon>Metazoa</taxon>
        <taxon>Ecdysozoa</taxon>
        <taxon>Arthropoda</taxon>
        <taxon>Hexapoda</taxon>
        <taxon>Insecta</taxon>
        <taxon>Pterygota</taxon>
        <taxon>Neoptera</taxon>
        <taxon>Paraneoptera</taxon>
        <taxon>Hemiptera</taxon>
        <taxon>Heteroptera</taxon>
        <taxon>Panheteroptera</taxon>
        <taxon>Pentatomomorpha</taxon>
        <taxon>Pentatomoidea</taxon>
        <taxon>Pentatomidae</taxon>
        <taxon>Pentatominae</taxon>
        <taxon>Nezara</taxon>
    </lineage>
</organism>
<reference evidence="1" key="1">
    <citation type="submission" date="2022-01" db="EMBL/GenBank/DDBJ databases">
        <authorList>
            <person name="King R."/>
        </authorList>
    </citation>
    <scope>NUCLEOTIDE SEQUENCE</scope>
</reference>
<gene>
    <name evidence="1" type="ORF">NEZAVI_LOCUS14973</name>
</gene>
<evidence type="ECO:0000313" key="1">
    <source>
        <dbReference type="EMBL" id="CAH1407192.1"/>
    </source>
</evidence>
<name>A0A9P0HT42_NEZVI</name>
<evidence type="ECO:0000313" key="2">
    <source>
        <dbReference type="Proteomes" id="UP001152798"/>
    </source>
</evidence>
<protein>
    <submittedName>
        <fullName evidence="1">Uncharacterized protein</fullName>
    </submittedName>
</protein>
<dbReference type="AlphaFoldDB" id="A0A9P0HT42"/>
<accession>A0A9P0HT42</accession>
<keyword evidence="2" id="KW-1185">Reference proteome</keyword>
<dbReference type="Proteomes" id="UP001152798">
    <property type="component" value="Chromosome 7"/>
</dbReference>
<proteinExistence type="predicted"/>
<sequence length="85" mass="9296">MIGNISLLGRRMLSLRPGDGLLVRLWFVAGDLPGVSGELLCQSSVHEEGRRVPSADPEVSLQCTAVHQHRMEAEGTRGSKNRLDM</sequence>